<dbReference type="SUPFAM" id="SSF52540">
    <property type="entry name" value="P-loop containing nucleoside triphosphate hydrolases"/>
    <property type="match status" value="1"/>
</dbReference>
<dbReference type="PANTHER" id="PTHR43335:SF3">
    <property type="entry name" value="ABC TRANSPORTER"/>
    <property type="match status" value="1"/>
</dbReference>
<keyword evidence="2" id="KW-0813">Transport</keyword>
<evidence type="ECO:0000256" key="1">
    <source>
        <dbReference type="ARBA" id="ARBA00005417"/>
    </source>
</evidence>
<keyword evidence="3" id="KW-0547">Nucleotide-binding</keyword>
<evidence type="ECO:0000256" key="3">
    <source>
        <dbReference type="ARBA" id="ARBA00022741"/>
    </source>
</evidence>
<dbReference type="InterPro" id="IPR003593">
    <property type="entry name" value="AAA+_ATPase"/>
</dbReference>
<evidence type="ECO:0000256" key="4">
    <source>
        <dbReference type="ARBA" id="ARBA00022840"/>
    </source>
</evidence>
<feature type="domain" description="ABC transporter" evidence="5">
    <location>
        <begin position="5"/>
        <end position="235"/>
    </location>
</feature>
<dbReference type="GO" id="GO:0016887">
    <property type="term" value="F:ATP hydrolysis activity"/>
    <property type="evidence" value="ECO:0007669"/>
    <property type="project" value="InterPro"/>
</dbReference>
<evidence type="ECO:0000313" key="7">
    <source>
        <dbReference type="Proteomes" id="UP000249061"/>
    </source>
</evidence>
<dbReference type="EMBL" id="QFQP01000058">
    <property type="protein sequence ID" value="PZR04440.1"/>
    <property type="molecule type" value="Genomic_DNA"/>
</dbReference>
<dbReference type="InterPro" id="IPR027417">
    <property type="entry name" value="P-loop_NTPase"/>
</dbReference>
<reference evidence="6 7" key="1">
    <citation type="submission" date="2017-08" db="EMBL/GenBank/DDBJ databases">
        <title>Infants hospitalized years apart are colonized by the same room-sourced microbial strains.</title>
        <authorList>
            <person name="Brooks B."/>
            <person name="Olm M.R."/>
            <person name="Firek B.A."/>
            <person name="Baker R."/>
            <person name="Thomas B.C."/>
            <person name="Morowitz M.J."/>
            <person name="Banfield J.F."/>
        </authorList>
    </citation>
    <scope>NUCLEOTIDE SEQUENCE [LARGE SCALE GENOMIC DNA]</scope>
    <source>
        <strain evidence="6">S2_003_000_R2_14</strain>
    </source>
</reference>
<evidence type="ECO:0000259" key="5">
    <source>
        <dbReference type="PROSITE" id="PS50893"/>
    </source>
</evidence>
<organism evidence="6 7">
    <name type="scientific">Archangium gephyra</name>
    <dbReference type="NCBI Taxonomy" id="48"/>
    <lineage>
        <taxon>Bacteria</taxon>
        <taxon>Pseudomonadati</taxon>
        <taxon>Myxococcota</taxon>
        <taxon>Myxococcia</taxon>
        <taxon>Myxococcales</taxon>
        <taxon>Cystobacterineae</taxon>
        <taxon>Archangiaceae</taxon>
        <taxon>Archangium</taxon>
    </lineage>
</organism>
<dbReference type="Pfam" id="PF00005">
    <property type="entry name" value="ABC_tran"/>
    <property type="match status" value="1"/>
</dbReference>
<dbReference type="Gene3D" id="3.40.50.300">
    <property type="entry name" value="P-loop containing nucleotide triphosphate hydrolases"/>
    <property type="match status" value="1"/>
</dbReference>
<dbReference type="InterPro" id="IPR017871">
    <property type="entry name" value="ABC_transporter-like_CS"/>
</dbReference>
<comment type="similarity">
    <text evidence="1">Belongs to the ABC transporter superfamily.</text>
</comment>
<comment type="caution">
    <text evidence="6">The sequence shown here is derived from an EMBL/GenBank/DDBJ whole genome shotgun (WGS) entry which is preliminary data.</text>
</comment>
<keyword evidence="4 6" id="KW-0067">ATP-binding</keyword>
<dbReference type="SMART" id="SM00382">
    <property type="entry name" value="AAA"/>
    <property type="match status" value="1"/>
</dbReference>
<dbReference type="InterPro" id="IPR003439">
    <property type="entry name" value="ABC_transporter-like_ATP-bd"/>
</dbReference>
<dbReference type="CDD" id="cd03230">
    <property type="entry name" value="ABC_DR_subfamily_A"/>
    <property type="match status" value="1"/>
</dbReference>
<sequence length="332" mass="36429">MSALLEVKGLTRYYGPLRAVDDVSFSLAEGTILGFIGPNGAGKSTTMRIIATLDVPTSGEVLLDGQSLVARPDQARPLLGYMPDRYGTYDDMTVFEFLDFFARAYRLKGAERKDRVDSVMDFTGLITLKDKLTSELSKGMKQRVALGRTLLHDPRLLILDEPADGLDPRARIELRELLRALAAQGKAVLISSHILTELSEICDTCAIIEQGKLLATGTVQEVLSRTSNAAAFSEVELSLFVPAGASLEDIGQRTERLLLEQPLVTNVSVLNQVVRFRLELKPGQTPQANWVEEASVRVLKALVGADLPVASFRTREHDLEDAFMSVTKGRVQ</sequence>
<dbReference type="AlphaFoldDB" id="A0A2W5SP83"/>
<dbReference type="PROSITE" id="PS00211">
    <property type="entry name" value="ABC_TRANSPORTER_1"/>
    <property type="match status" value="1"/>
</dbReference>
<dbReference type="PROSITE" id="PS50893">
    <property type="entry name" value="ABC_TRANSPORTER_2"/>
    <property type="match status" value="1"/>
</dbReference>
<dbReference type="GO" id="GO:0005524">
    <property type="term" value="F:ATP binding"/>
    <property type="evidence" value="ECO:0007669"/>
    <property type="project" value="UniProtKB-KW"/>
</dbReference>
<evidence type="ECO:0000313" key="6">
    <source>
        <dbReference type="EMBL" id="PZR04440.1"/>
    </source>
</evidence>
<dbReference type="Proteomes" id="UP000249061">
    <property type="component" value="Unassembled WGS sequence"/>
</dbReference>
<name>A0A2W5SP83_9BACT</name>
<proteinExistence type="inferred from homology"/>
<accession>A0A2W5SP83</accession>
<dbReference type="PANTHER" id="PTHR43335">
    <property type="entry name" value="ABC TRANSPORTER, ATP-BINDING PROTEIN"/>
    <property type="match status" value="1"/>
</dbReference>
<evidence type="ECO:0000256" key="2">
    <source>
        <dbReference type="ARBA" id="ARBA00022448"/>
    </source>
</evidence>
<gene>
    <name evidence="6" type="ORF">DI536_34345</name>
</gene>
<protein>
    <submittedName>
        <fullName evidence="6">ABC transporter ATP-binding protein</fullName>
    </submittedName>
</protein>